<evidence type="ECO:0000313" key="5">
    <source>
        <dbReference type="Proteomes" id="UP000253490"/>
    </source>
</evidence>
<evidence type="ECO:0000259" key="3">
    <source>
        <dbReference type="Pfam" id="PF13751"/>
    </source>
</evidence>
<dbReference type="PANTHER" id="PTHR33408">
    <property type="entry name" value="TRANSPOSASE"/>
    <property type="match status" value="1"/>
</dbReference>
<dbReference type="PANTHER" id="PTHR33408:SF2">
    <property type="entry name" value="TRANSPOSASE DDE DOMAIN-CONTAINING PROTEIN"/>
    <property type="match status" value="1"/>
</dbReference>
<organism evidence="4 5">
    <name type="scientific">Alkalibaculum bacchi</name>
    <dbReference type="NCBI Taxonomy" id="645887"/>
    <lineage>
        <taxon>Bacteria</taxon>
        <taxon>Bacillati</taxon>
        <taxon>Bacillota</taxon>
        <taxon>Clostridia</taxon>
        <taxon>Eubacteriales</taxon>
        <taxon>Eubacteriaceae</taxon>
        <taxon>Alkalibaculum</taxon>
    </lineage>
</organism>
<name>A0A366HVI1_9FIRM</name>
<evidence type="ECO:0000259" key="2">
    <source>
        <dbReference type="Pfam" id="PF05598"/>
    </source>
</evidence>
<dbReference type="EMBL" id="QNRX01000042">
    <property type="protein sequence ID" value="RBP56763.1"/>
    <property type="molecule type" value="Genomic_DNA"/>
</dbReference>
<accession>A0A366HVI1</accession>
<keyword evidence="5" id="KW-1185">Reference proteome</keyword>
<dbReference type="InterPro" id="IPR008490">
    <property type="entry name" value="Transposase_InsH_N"/>
</dbReference>
<dbReference type="Pfam" id="PF05598">
    <property type="entry name" value="DUF772"/>
    <property type="match status" value="1"/>
</dbReference>
<dbReference type="InterPro" id="IPR025668">
    <property type="entry name" value="Tnp_DDE_dom"/>
</dbReference>
<dbReference type="InterPro" id="IPR047629">
    <property type="entry name" value="IS1182_transpos"/>
</dbReference>
<dbReference type="OrthoDB" id="9789070at2"/>
<feature type="coiled-coil region" evidence="1">
    <location>
        <begin position="197"/>
        <end position="224"/>
    </location>
</feature>
<dbReference type="Proteomes" id="UP000253490">
    <property type="component" value="Unassembled WGS sequence"/>
</dbReference>
<reference evidence="4 5" key="1">
    <citation type="submission" date="2018-06" db="EMBL/GenBank/DDBJ databases">
        <title>Genomic Encyclopedia of Type Strains, Phase IV (KMG-IV): sequencing the most valuable type-strain genomes for metagenomic binning, comparative biology and taxonomic classification.</title>
        <authorList>
            <person name="Goeker M."/>
        </authorList>
    </citation>
    <scope>NUCLEOTIDE SEQUENCE [LARGE SCALE GENOMIC DNA]</scope>
    <source>
        <strain evidence="4 5">DSM 22112</strain>
    </source>
</reference>
<feature type="domain" description="Transposase InsH N-terminal" evidence="2">
    <location>
        <begin position="20"/>
        <end position="113"/>
    </location>
</feature>
<dbReference type="Pfam" id="PF13751">
    <property type="entry name" value="DDE_Tnp_1_6"/>
    <property type="match status" value="1"/>
</dbReference>
<sequence>MSRYIRTEFNRNQVGFIPESYDDKIADDNPVRVIDALIDSLDMEKLGFTYATPKKTGRKPYDPKDMCKLYTYGYFEGIRSSRKLEKECHRNVEVMWLLKNLKPDFKTIADFRKDNKQSLTNLFKQFSSICKELGLYGKEMIAVDGSKFRANNSRRKNYTKGKVKKQIAHFEESANKYMELLAASDDFESNETVKLSKEEILAKIADAKKKIEELTELGKRIEEEGEISITDPDARHMGTSNNGTDISHNVQIAVDSEHHLVVAVDVVSSPADQGQLYNISSKAKEELELSLEDELIVLADKGYYTGEELQECEKHNMTTIVARPKLATPNGEEGYSKDKFIYNREDNSYTCPQGHKLPCKSKESTKNKKYTNYKACRSCPVKKKCTNAERGRQIIRGPLEEIYERADERYFENKELYKQRQMIVEHVFGTIKRGLGFSYFLLRGNEKVKAESSMHFFVYNLKRVINLMGAKKLTEYFKACILLHFLNITKNKQKWVQNVILSCPNVA</sequence>
<protein>
    <submittedName>
        <fullName evidence="4">IS4 family transposase</fullName>
    </submittedName>
</protein>
<dbReference type="RefSeq" id="WP_113921956.1">
    <property type="nucleotide sequence ID" value="NZ_QNRX01000042.1"/>
</dbReference>
<dbReference type="AlphaFoldDB" id="A0A366HVI1"/>
<dbReference type="NCBIfam" id="NF033551">
    <property type="entry name" value="transpos_IS1182"/>
    <property type="match status" value="1"/>
</dbReference>
<keyword evidence="1" id="KW-0175">Coiled coil</keyword>
<evidence type="ECO:0000256" key="1">
    <source>
        <dbReference type="SAM" id="Coils"/>
    </source>
</evidence>
<evidence type="ECO:0000313" key="4">
    <source>
        <dbReference type="EMBL" id="RBP56763.1"/>
    </source>
</evidence>
<comment type="caution">
    <text evidence="4">The sequence shown here is derived from an EMBL/GenBank/DDBJ whole genome shotgun (WGS) entry which is preliminary data.</text>
</comment>
<gene>
    <name evidence="4" type="ORF">DES36_1421</name>
</gene>
<proteinExistence type="predicted"/>
<feature type="domain" description="Transposase DDE" evidence="3">
    <location>
        <begin position="350"/>
        <end position="464"/>
    </location>
</feature>